<protein>
    <recommendedName>
        <fullName evidence="3">MarR family transcriptional regulator</fullName>
    </recommendedName>
</protein>
<dbReference type="AlphaFoldDB" id="A0A7J4GR92"/>
<accession>A0A7J4GR92</accession>
<dbReference type="InterPro" id="IPR036388">
    <property type="entry name" value="WH-like_DNA-bd_sf"/>
</dbReference>
<dbReference type="EMBL" id="DUCX01000020">
    <property type="protein sequence ID" value="HIF37038.1"/>
    <property type="molecule type" value="Genomic_DNA"/>
</dbReference>
<evidence type="ECO:0000313" key="1">
    <source>
        <dbReference type="EMBL" id="HIF37038.1"/>
    </source>
</evidence>
<gene>
    <name evidence="1" type="ORF">EYQ70_01255</name>
</gene>
<dbReference type="SUPFAM" id="SSF46785">
    <property type="entry name" value="Winged helix' DNA-binding domain"/>
    <property type="match status" value="1"/>
</dbReference>
<dbReference type="Gene3D" id="1.10.10.10">
    <property type="entry name" value="Winged helix-like DNA-binding domain superfamily/Winged helix DNA-binding domain"/>
    <property type="match status" value="1"/>
</dbReference>
<organism evidence="1 2">
    <name type="scientific">Marine Group III euryarchaeote</name>
    <dbReference type="NCBI Taxonomy" id="2173149"/>
    <lineage>
        <taxon>Archaea</taxon>
        <taxon>Methanobacteriati</taxon>
        <taxon>Thermoplasmatota</taxon>
        <taxon>Thermoplasmata</taxon>
        <taxon>Candidatus Thermoprofundales</taxon>
    </lineage>
</organism>
<reference evidence="2" key="1">
    <citation type="journal article" date="2019" name="bioRxiv">
        <title>Genome diversification in globally distributed novel marine Proteobacteria is linked to environmental adaptation.</title>
        <authorList>
            <person name="Zhou Z."/>
            <person name="Tran P.Q."/>
            <person name="Kieft K."/>
            <person name="Anantharaman K."/>
        </authorList>
    </citation>
    <scope>NUCLEOTIDE SEQUENCE [LARGE SCALE GENOMIC DNA]</scope>
</reference>
<dbReference type="InterPro" id="IPR036390">
    <property type="entry name" value="WH_DNA-bd_sf"/>
</dbReference>
<evidence type="ECO:0000313" key="2">
    <source>
        <dbReference type="Proteomes" id="UP000585802"/>
    </source>
</evidence>
<proteinExistence type="predicted"/>
<dbReference type="Proteomes" id="UP000585802">
    <property type="component" value="Unassembled WGS sequence"/>
</dbReference>
<comment type="caution">
    <text evidence="1">The sequence shown here is derived from an EMBL/GenBank/DDBJ whole genome shotgun (WGS) entry which is preliminary data.</text>
</comment>
<sequence>MYQNTRITPWFSVLHRASYLRDAKAKDVADDLGISHSHAGVALNRLKRWGFVKRRKDPGNTGGRPAFVYQVTYKGECFMDWADKYWGLGWYDFSAEEIAQLQTRDPDMDDREYRARLRNPQYNAKSWMEYYRYIMNRHKYG</sequence>
<evidence type="ECO:0008006" key="3">
    <source>
        <dbReference type="Google" id="ProtNLM"/>
    </source>
</evidence>
<name>A0A7J4GR92_9ARCH</name>